<evidence type="ECO:0000313" key="1">
    <source>
        <dbReference type="EMBL" id="OAJ41497.1"/>
    </source>
</evidence>
<proteinExistence type="predicted"/>
<dbReference type="OrthoDB" id="2154776at2759"/>
<dbReference type="eggNOG" id="ENOG502SB6I">
    <property type="taxonomic scope" value="Eukaryota"/>
</dbReference>
<dbReference type="VEuPathDB" id="FungiDB:BDEG_25080"/>
<protein>
    <submittedName>
        <fullName evidence="1">Uncharacterized protein</fullName>
    </submittedName>
</protein>
<dbReference type="EMBL" id="DS022306">
    <property type="protein sequence ID" value="OAJ41497.1"/>
    <property type="molecule type" value="Genomic_DNA"/>
</dbReference>
<reference evidence="1 2" key="2">
    <citation type="submission" date="2016-05" db="EMBL/GenBank/DDBJ databases">
        <title>Lineage-specific infection strategies underlie the spectrum of fungal disease in amphibians.</title>
        <authorList>
            <person name="Cuomo C.A."/>
            <person name="Farrer R.A."/>
            <person name="James T."/>
            <person name="Longcore J."/>
            <person name="Birren B."/>
        </authorList>
    </citation>
    <scope>NUCLEOTIDE SEQUENCE [LARGE SCALE GENOMIC DNA]</scope>
    <source>
        <strain evidence="1 2">JEL423</strain>
    </source>
</reference>
<dbReference type="PANTHER" id="PTHR33211">
    <property type="entry name" value="EXPRESSED PROTEIN"/>
    <property type="match status" value="1"/>
</dbReference>
<dbReference type="AlphaFoldDB" id="A0A177WN04"/>
<dbReference type="PANTHER" id="PTHR33211:SF107">
    <property type="entry name" value="NON-SPECIFIC SERINE_THREONINE PROTEIN KINASE"/>
    <property type="match status" value="1"/>
</dbReference>
<evidence type="ECO:0000313" key="2">
    <source>
        <dbReference type="Proteomes" id="UP000077115"/>
    </source>
</evidence>
<reference evidence="1 2" key="1">
    <citation type="submission" date="2006-10" db="EMBL/GenBank/DDBJ databases">
        <title>The Genome Sequence of Batrachochytrium dendrobatidis JEL423.</title>
        <authorList>
            <consortium name="The Broad Institute Genome Sequencing Platform"/>
            <person name="Birren B."/>
            <person name="Lander E."/>
            <person name="Galagan J."/>
            <person name="Cuomo C."/>
            <person name="Devon K."/>
            <person name="Jaffe D."/>
            <person name="Butler J."/>
            <person name="Alvarez P."/>
            <person name="Gnerre S."/>
            <person name="Grabherr M."/>
            <person name="Kleber M."/>
            <person name="Mauceli E."/>
            <person name="Brockman W."/>
            <person name="Young S."/>
            <person name="LaButti K."/>
            <person name="Sykes S."/>
            <person name="DeCaprio D."/>
            <person name="Crawford M."/>
            <person name="Koehrsen M."/>
            <person name="Engels R."/>
            <person name="Montgomery P."/>
            <person name="Pearson M."/>
            <person name="Howarth C."/>
            <person name="Larson L."/>
            <person name="White J."/>
            <person name="O'Leary S."/>
            <person name="Kodira C."/>
            <person name="Zeng Q."/>
            <person name="Yandava C."/>
            <person name="Alvarado L."/>
            <person name="Longcore J."/>
            <person name="James T."/>
        </authorList>
    </citation>
    <scope>NUCLEOTIDE SEQUENCE [LARGE SCALE GENOMIC DNA]</scope>
    <source>
        <strain evidence="1 2">JEL423</strain>
    </source>
</reference>
<gene>
    <name evidence="1" type="ORF">BDEG_25080</name>
</gene>
<name>A0A177WN04_BATDL</name>
<dbReference type="Proteomes" id="UP000077115">
    <property type="component" value="Unassembled WGS sequence"/>
</dbReference>
<accession>A0A177WN04</accession>
<sequence length="770" mass="85343">MENRQFYIQYLHNQPVGLRTHILNTNTFVWVQTLFTVGDLVAAYKTATTPRFDAVPVDELMVGGPSIMPAIAGDVLLTSIQEPVGSYNQPLVIKANNGTGQGISNSMSGAPVGSNTGMVSGTFEETADTETTVSLLKYHHIADSLKDDKCVVKIVKIILAVTAGEFSGSSFKNLPFAFLEGSSGSGKSQMGFNIKANIGDRRRVHYLLFDPPGSTSQRIYRNFENISKLFSKCYVEDEHMYTSETSSPSCGSLFKESLYMYGFIFELLSNKIQSPTVSIGPKTGKDVQELMTSKGIHQHRPVFILDECIAISDQSLKKVRFVRNCFRSLGLGLVMMGTDSRAAKLQLSIGGSSRSDVPMPWCHVFGEFPAVKLELTGLPQTLPRYLKSIILNSRPLFAQLVAEEIANNASDFDELMKAAFIKLKSVKKIFGNLYGQLGQVRLFHNAHCQLTDLESQSTNLKNQSTPLIHSHFAQLDGKKTFILMNDGCIQDHSASWEPSSVFPELKNDILLYLLLMGGKGFSACYAGDGKQVPYAHFLMKAKSNPDYRSHILYFSNAAQDSNDGMFLESLLCSTVCLASHSNGVKGIGLKPFLLNLVYQLQIDKPDSEDVSILDLNRLDGITFTVPFLSPPNQKWPDFVQIPGLNFNWLSRARNSEGIDLKTSCGLFGESKDHKGVISLETMVNIIDRIPEAAEVELVFTRKLQDSYFNPPAPSFEIQFQRKGHVLKKAYYKIDASKPNTLLEPIKGLPCDQPDMDGVVIFFEINDRVII</sequence>
<organism evidence="1 2">
    <name type="scientific">Batrachochytrium dendrobatidis (strain JEL423)</name>
    <dbReference type="NCBI Taxonomy" id="403673"/>
    <lineage>
        <taxon>Eukaryota</taxon>
        <taxon>Fungi</taxon>
        <taxon>Fungi incertae sedis</taxon>
        <taxon>Chytridiomycota</taxon>
        <taxon>Chytridiomycota incertae sedis</taxon>
        <taxon>Chytridiomycetes</taxon>
        <taxon>Rhizophydiales</taxon>
        <taxon>Rhizophydiales incertae sedis</taxon>
        <taxon>Batrachochytrium</taxon>
    </lineage>
</organism>